<dbReference type="Gene3D" id="3.40.50.300">
    <property type="entry name" value="P-loop containing nucleotide triphosphate hydrolases"/>
    <property type="match status" value="2"/>
</dbReference>
<feature type="domain" description="DNA helicase Pif1-like 2B" evidence="3">
    <location>
        <begin position="179"/>
        <end position="209"/>
    </location>
</feature>
<keyword evidence="1 4" id="KW-0347">Helicase</keyword>
<evidence type="ECO:0000313" key="5">
    <source>
        <dbReference type="Proteomes" id="UP001642464"/>
    </source>
</evidence>
<feature type="domain" description="DNA helicase Pif1-like DEAD-box helicase" evidence="2">
    <location>
        <begin position="2"/>
        <end position="72"/>
    </location>
</feature>
<comment type="similarity">
    <text evidence="1">Belongs to the helicase family.</text>
</comment>
<comment type="caution">
    <text evidence="4">The sequence shown here is derived from an EMBL/GenBank/DDBJ whole genome shotgun (WGS) entry which is preliminary data.</text>
</comment>
<feature type="non-terminal residue" evidence="4">
    <location>
        <position position="405"/>
    </location>
</feature>
<dbReference type="InterPro" id="IPR027417">
    <property type="entry name" value="P-loop_NTPase"/>
</dbReference>
<dbReference type="PANTHER" id="PTHR47642:SF6">
    <property type="entry name" value="ATP-DEPENDENT DNA HELICASE"/>
    <property type="match status" value="1"/>
</dbReference>
<keyword evidence="1" id="KW-0547">Nucleotide-binding</keyword>
<evidence type="ECO:0000256" key="1">
    <source>
        <dbReference type="RuleBase" id="RU363044"/>
    </source>
</evidence>
<evidence type="ECO:0000313" key="4">
    <source>
        <dbReference type="EMBL" id="CAK9014819.1"/>
    </source>
</evidence>
<dbReference type="InterPro" id="IPR051055">
    <property type="entry name" value="PIF1_helicase"/>
</dbReference>
<organism evidence="4 5">
    <name type="scientific">Durusdinium trenchii</name>
    <dbReference type="NCBI Taxonomy" id="1381693"/>
    <lineage>
        <taxon>Eukaryota</taxon>
        <taxon>Sar</taxon>
        <taxon>Alveolata</taxon>
        <taxon>Dinophyceae</taxon>
        <taxon>Suessiales</taxon>
        <taxon>Symbiodiniaceae</taxon>
        <taxon>Durusdinium</taxon>
    </lineage>
</organism>
<keyword evidence="1" id="KW-0067">ATP-binding</keyword>
<keyword evidence="1" id="KW-0233">DNA recombination</keyword>
<comment type="cofactor">
    <cofactor evidence="1">
        <name>Mg(2+)</name>
        <dbReference type="ChEBI" id="CHEBI:18420"/>
    </cofactor>
</comment>
<accession>A0ABP0JK64</accession>
<keyword evidence="1" id="KW-0378">Hydrolase</keyword>
<keyword evidence="1" id="KW-0234">DNA repair</keyword>
<comment type="catalytic activity">
    <reaction evidence="1">
        <text>ATP + H2O = ADP + phosphate + H(+)</text>
        <dbReference type="Rhea" id="RHEA:13065"/>
        <dbReference type="ChEBI" id="CHEBI:15377"/>
        <dbReference type="ChEBI" id="CHEBI:15378"/>
        <dbReference type="ChEBI" id="CHEBI:30616"/>
        <dbReference type="ChEBI" id="CHEBI:43474"/>
        <dbReference type="ChEBI" id="CHEBI:456216"/>
        <dbReference type="EC" id="5.6.2.3"/>
    </reaction>
</comment>
<dbReference type="EC" id="5.6.2.3" evidence="1"/>
<evidence type="ECO:0000259" key="3">
    <source>
        <dbReference type="Pfam" id="PF21530"/>
    </source>
</evidence>
<dbReference type="Gene3D" id="2.30.30.940">
    <property type="match status" value="1"/>
</dbReference>
<dbReference type="InterPro" id="IPR049163">
    <property type="entry name" value="Pif1-like_2B_dom"/>
</dbReference>
<proteinExistence type="inferred from homology"/>
<dbReference type="Proteomes" id="UP001642464">
    <property type="component" value="Unassembled WGS sequence"/>
</dbReference>
<keyword evidence="1" id="KW-0227">DNA damage</keyword>
<evidence type="ECO:0000259" key="2">
    <source>
        <dbReference type="Pfam" id="PF05970"/>
    </source>
</evidence>
<dbReference type="SUPFAM" id="SSF52540">
    <property type="entry name" value="P-loop containing nucleoside triphosphate hydrolases"/>
    <property type="match status" value="1"/>
</dbReference>
<protein>
    <recommendedName>
        <fullName evidence="1">ATP-dependent DNA helicase</fullName>
        <ecNumber evidence="1">5.6.2.3</ecNumber>
    </recommendedName>
</protein>
<dbReference type="Pfam" id="PF05970">
    <property type="entry name" value="PIF1"/>
    <property type="match status" value="1"/>
</dbReference>
<dbReference type="PANTHER" id="PTHR47642">
    <property type="entry name" value="ATP-DEPENDENT DNA HELICASE"/>
    <property type="match status" value="1"/>
</dbReference>
<sequence length="405" mass="45388">MVDELSFISSTMFERVDQHLRLARDMPHVPFGGVHIVLIGDLYQLPPPGGLPIFASKLWSIFELCELEGNQRAGRDPEWAALLARLQVGRWTEADVRTLEGLVVKRGGKRQPAKGAVHLFATRLQVANCNSSYIEEFAEGQHLEIYDCPAMDISVNTAALLPPEKAWLQSEDTGGLETLLRLAEGAEVMLRKNLDVQDGLVNGARGRVQHIDLHDNNEVDKIWVQFEKDAGSKWQQANQSASGVAMSRTAASFQDKDGQKAERRQFPLVLAKACTIHKSQAATYHAGVHARLDKHCKQEGQAYVALSRSPTQDLCTLEKFDRDSLKFNVHADWALTTLNLKQAKSNGPRKEALQHLWQEVIRPGEAASFYELKLGHMEPPNWKQYVDDQRAKGCRLQEAQVSKQE</sequence>
<name>A0ABP0JK64_9DINO</name>
<dbReference type="Pfam" id="PF21530">
    <property type="entry name" value="Pif1_2B_dom"/>
    <property type="match status" value="1"/>
</dbReference>
<dbReference type="InterPro" id="IPR010285">
    <property type="entry name" value="DNA_helicase_pif1-like_DEAD"/>
</dbReference>
<keyword evidence="5" id="KW-1185">Reference proteome</keyword>
<dbReference type="EMBL" id="CAXAMM010007617">
    <property type="protein sequence ID" value="CAK9014819.1"/>
    <property type="molecule type" value="Genomic_DNA"/>
</dbReference>
<gene>
    <name evidence="4" type="ORF">SCF082_LOCUS12488</name>
</gene>
<reference evidence="4 5" key="1">
    <citation type="submission" date="2024-02" db="EMBL/GenBank/DDBJ databases">
        <authorList>
            <person name="Chen Y."/>
            <person name="Shah S."/>
            <person name="Dougan E. K."/>
            <person name="Thang M."/>
            <person name="Chan C."/>
        </authorList>
    </citation>
    <scope>NUCLEOTIDE SEQUENCE [LARGE SCALE GENOMIC DNA]</scope>
</reference>
<dbReference type="GO" id="GO:0004386">
    <property type="term" value="F:helicase activity"/>
    <property type="evidence" value="ECO:0007669"/>
    <property type="project" value="UniProtKB-KW"/>
</dbReference>